<dbReference type="RefSeq" id="WP_041347537.1">
    <property type="nucleotide sequence ID" value="NZ_LWBO01000001.1"/>
</dbReference>
<name>A0ABX3P4V1_9BACT</name>
<accession>A0ABX3P4V1</accession>
<protein>
    <submittedName>
        <fullName evidence="1">Uncharacterized protein</fullName>
    </submittedName>
</protein>
<gene>
    <name evidence="1" type="ORF">A4D02_01265</name>
</gene>
<evidence type="ECO:0000313" key="1">
    <source>
        <dbReference type="EMBL" id="OQP54979.1"/>
    </source>
</evidence>
<comment type="caution">
    <text evidence="1">The sequence shown here is derived from an EMBL/GenBank/DDBJ whole genome shotgun (WGS) entry which is preliminary data.</text>
</comment>
<evidence type="ECO:0000313" key="2">
    <source>
        <dbReference type="Proteomes" id="UP000192277"/>
    </source>
</evidence>
<dbReference type="EMBL" id="LWBO01000001">
    <property type="protein sequence ID" value="OQP54979.1"/>
    <property type="molecule type" value="Genomic_DNA"/>
</dbReference>
<keyword evidence="2" id="KW-1185">Reference proteome</keyword>
<reference evidence="1 2" key="1">
    <citation type="submission" date="2016-04" db="EMBL/GenBank/DDBJ databases">
        <authorList>
            <person name="Chen L."/>
            <person name="Zhuang W."/>
            <person name="Wang G."/>
        </authorList>
    </citation>
    <scope>NUCLEOTIDE SEQUENCE [LARGE SCALE GENOMIC DNA]</scope>
    <source>
        <strain evidence="2">GR20</strain>
    </source>
</reference>
<proteinExistence type="predicted"/>
<organism evidence="1 2">
    <name type="scientific">Niastella koreensis</name>
    <dbReference type="NCBI Taxonomy" id="354356"/>
    <lineage>
        <taxon>Bacteria</taxon>
        <taxon>Pseudomonadati</taxon>
        <taxon>Bacteroidota</taxon>
        <taxon>Chitinophagia</taxon>
        <taxon>Chitinophagales</taxon>
        <taxon>Chitinophagaceae</taxon>
        <taxon>Niastella</taxon>
    </lineage>
</organism>
<sequence>MTIGSERFPPLSNCSTALPGFVGKSSTLSFPYNPSDGKTITVVVSGCLGSGTAWDWEMDCP</sequence>
<dbReference type="Proteomes" id="UP000192277">
    <property type="component" value="Unassembled WGS sequence"/>
</dbReference>